<gene>
    <name evidence="3" type="ORF">LCGC14_1249600</name>
</gene>
<keyword evidence="1" id="KW-0408">Iron</keyword>
<comment type="caution">
    <text evidence="3">The sequence shown here is derived from an EMBL/GenBank/DDBJ whole genome shotgun (WGS) entry which is preliminary data.</text>
</comment>
<proteinExistence type="predicted"/>
<dbReference type="SMART" id="SM00899">
    <property type="entry name" value="FeoA"/>
    <property type="match status" value="1"/>
</dbReference>
<dbReference type="AlphaFoldDB" id="A0A0F9LQE3"/>
<dbReference type="GO" id="GO:0046914">
    <property type="term" value="F:transition metal ion binding"/>
    <property type="evidence" value="ECO:0007669"/>
    <property type="project" value="InterPro"/>
</dbReference>
<dbReference type="InterPro" id="IPR007167">
    <property type="entry name" value="Fe-transptr_FeoA-like"/>
</dbReference>
<reference evidence="3" key="1">
    <citation type="journal article" date="2015" name="Nature">
        <title>Complex archaea that bridge the gap between prokaryotes and eukaryotes.</title>
        <authorList>
            <person name="Spang A."/>
            <person name="Saw J.H."/>
            <person name="Jorgensen S.L."/>
            <person name="Zaremba-Niedzwiedzka K."/>
            <person name="Martijn J."/>
            <person name="Lind A.E."/>
            <person name="van Eijk R."/>
            <person name="Schleper C."/>
            <person name="Guy L."/>
            <person name="Ettema T.J."/>
        </authorList>
    </citation>
    <scope>NUCLEOTIDE SEQUENCE</scope>
</reference>
<evidence type="ECO:0000313" key="3">
    <source>
        <dbReference type="EMBL" id="KKM89341.1"/>
    </source>
</evidence>
<organism evidence="3">
    <name type="scientific">marine sediment metagenome</name>
    <dbReference type="NCBI Taxonomy" id="412755"/>
    <lineage>
        <taxon>unclassified sequences</taxon>
        <taxon>metagenomes</taxon>
        <taxon>ecological metagenomes</taxon>
    </lineage>
</organism>
<dbReference type="InterPro" id="IPR008988">
    <property type="entry name" value="Transcriptional_repressor_C"/>
</dbReference>
<dbReference type="SUPFAM" id="SSF50037">
    <property type="entry name" value="C-terminal domain of transcriptional repressors"/>
    <property type="match status" value="1"/>
</dbReference>
<evidence type="ECO:0000256" key="1">
    <source>
        <dbReference type="ARBA" id="ARBA00023004"/>
    </source>
</evidence>
<name>A0A0F9LQE3_9ZZZZ</name>
<dbReference type="Gene3D" id="2.30.30.90">
    <property type="match status" value="1"/>
</dbReference>
<dbReference type="InterPro" id="IPR038157">
    <property type="entry name" value="FeoA_core_dom"/>
</dbReference>
<feature type="domain" description="Ferrous iron transporter FeoA-like" evidence="2">
    <location>
        <begin position="1"/>
        <end position="70"/>
    </location>
</feature>
<accession>A0A0F9LQE3</accession>
<protein>
    <recommendedName>
        <fullName evidence="2">Ferrous iron transporter FeoA-like domain-containing protein</fullName>
    </recommendedName>
</protein>
<dbReference type="EMBL" id="LAZR01006830">
    <property type="protein sequence ID" value="KKM89341.1"/>
    <property type="molecule type" value="Genomic_DNA"/>
</dbReference>
<dbReference type="Pfam" id="PF04023">
    <property type="entry name" value="FeoA"/>
    <property type="match status" value="1"/>
</dbReference>
<sequence>MCLSDVKVGECVTIKHVHVPGVLGERLMEMGLVPSTKILVVRRSYGLLSISLRGYALSIRGKLASDIIVE</sequence>
<evidence type="ECO:0000259" key="2">
    <source>
        <dbReference type="SMART" id="SM00899"/>
    </source>
</evidence>